<dbReference type="STRING" id="108003.B1C78_06315"/>
<feature type="region of interest" description="Disordered" evidence="1">
    <location>
        <begin position="64"/>
        <end position="92"/>
    </location>
</feature>
<evidence type="ECO:0000259" key="3">
    <source>
        <dbReference type="Pfam" id="PF13511"/>
    </source>
</evidence>
<dbReference type="OrthoDB" id="7064973at2"/>
<dbReference type="EMBL" id="MVBK01000035">
    <property type="protein sequence ID" value="OOG25710.1"/>
    <property type="molecule type" value="Genomic_DNA"/>
</dbReference>
<dbReference type="InterPro" id="IPR025392">
    <property type="entry name" value="DUF4124"/>
</dbReference>
<dbReference type="AlphaFoldDB" id="A0A1V3NKX5"/>
<protein>
    <recommendedName>
        <fullName evidence="3">DUF4124 domain-containing protein</fullName>
    </recommendedName>
</protein>
<comment type="caution">
    <text evidence="4">The sequence shown here is derived from an EMBL/GenBank/DDBJ whole genome shotgun (WGS) entry which is preliminary data.</text>
</comment>
<dbReference type="RefSeq" id="WP_077278290.1">
    <property type="nucleotide sequence ID" value="NZ_MVBK01000035.1"/>
</dbReference>
<evidence type="ECO:0000256" key="2">
    <source>
        <dbReference type="SAM" id="SignalP"/>
    </source>
</evidence>
<feature type="signal peptide" evidence="2">
    <location>
        <begin position="1"/>
        <end position="24"/>
    </location>
</feature>
<accession>A0A1V3NKX5</accession>
<organism evidence="4 5">
    <name type="scientific">Thioalkalivibrio denitrificans</name>
    <dbReference type="NCBI Taxonomy" id="108003"/>
    <lineage>
        <taxon>Bacteria</taxon>
        <taxon>Pseudomonadati</taxon>
        <taxon>Pseudomonadota</taxon>
        <taxon>Gammaproteobacteria</taxon>
        <taxon>Chromatiales</taxon>
        <taxon>Ectothiorhodospiraceae</taxon>
        <taxon>Thioalkalivibrio</taxon>
    </lineage>
</organism>
<gene>
    <name evidence="4" type="ORF">B1C78_06315</name>
</gene>
<evidence type="ECO:0000313" key="4">
    <source>
        <dbReference type="EMBL" id="OOG25710.1"/>
    </source>
</evidence>
<feature type="domain" description="DUF4124" evidence="3">
    <location>
        <begin position="15"/>
        <end position="51"/>
    </location>
</feature>
<evidence type="ECO:0000313" key="5">
    <source>
        <dbReference type="Proteomes" id="UP000189462"/>
    </source>
</evidence>
<proteinExistence type="predicted"/>
<dbReference type="Proteomes" id="UP000189462">
    <property type="component" value="Unassembled WGS sequence"/>
</dbReference>
<keyword evidence="5" id="KW-1185">Reference proteome</keyword>
<evidence type="ECO:0000256" key="1">
    <source>
        <dbReference type="SAM" id="MobiDB-lite"/>
    </source>
</evidence>
<reference evidence="4 5" key="1">
    <citation type="submission" date="2017-02" db="EMBL/GenBank/DDBJ databases">
        <title>Genomic diversity within the haloalkaliphilic genus Thioalkalivibrio.</title>
        <authorList>
            <person name="Ahn A.-C."/>
            <person name="Meier-Kolthoff J."/>
            <person name="Overmars L."/>
            <person name="Richter M."/>
            <person name="Woyke T."/>
            <person name="Sorokin D.Y."/>
            <person name="Muyzer G."/>
        </authorList>
    </citation>
    <scope>NUCLEOTIDE SEQUENCE [LARGE SCALE GENOMIC DNA]</scope>
    <source>
        <strain evidence="4 5">ALJD</strain>
    </source>
</reference>
<sequence>MGFAVRLVMLASIGAMLAASVAQAQMYRWTDEEGRVHYSDSPPPEASRQERQILDERGLRRGVLERARTPEEIEEARRQEQAEEERRQAEAERERRDRILLQSFGSERELIAARDDRVALIDGALHITEENIRGLEEQKASLERRRDLIASRGREPPEALDEDIASVQRQIRVQEQLREERTAERRRIIEQFDADLERLRELLAER</sequence>
<keyword evidence="2" id="KW-0732">Signal</keyword>
<feature type="chain" id="PRO_5010725001" description="DUF4124 domain-containing protein" evidence="2">
    <location>
        <begin position="25"/>
        <end position="206"/>
    </location>
</feature>
<name>A0A1V3NKX5_9GAMM</name>
<dbReference type="Pfam" id="PF13511">
    <property type="entry name" value="DUF4124"/>
    <property type="match status" value="1"/>
</dbReference>